<feature type="transmembrane region" description="Helical" evidence="2">
    <location>
        <begin position="87"/>
        <end position="107"/>
    </location>
</feature>
<keyword evidence="2" id="KW-1133">Transmembrane helix</keyword>
<feature type="transmembrane region" description="Helical" evidence="2">
    <location>
        <begin position="225"/>
        <end position="244"/>
    </location>
</feature>
<dbReference type="InterPro" id="IPR050879">
    <property type="entry name" value="Acyltransferase_3"/>
</dbReference>
<dbReference type="Pfam" id="PF01757">
    <property type="entry name" value="Acyl_transf_3"/>
    <property type="match status" value="1"/>
</dbReference>
<keyword evidence="2" id="KW-0472">Membrane</keyword>
<gene>
    <name evidence="4" type="ORF">BBK14_27795</name>
</gene>
<keyword evidence="4" id="KW-0012">Acyltransferase</keyword>
<organism evidence="4 5">
    <name type="scientific">Parafrankia soli</name>
    <dbReference type="NCBI Taxonomy" id="2599596"/>
    <lineage>
        <taxon>Bacteria</taxon>
        <taxon>Bacillati</taxon>
        <taxon>Actinomycetota</taxon>
        <taxon>Actinomycetes</taxon>
        <taxon>Frankiales</taxon>
        <taxon>Frankiaceae</taxon>
        <taxon>Parafrankia</taxon>
    </lineage>
</organism>
<feature type="compositionally biased region" description="Low complexity" evidence="1">
    <location>
        <begin position="396"/>
        <end position="434"/>
    </location>
</feature>
<feature type="region of interest" description="Disordered" evidence="1">
    <location>
        <begin position="396"/>
        <end position="478"/>
    </location>
</feature>
<keyword evidence="2" id="KW-0812">Transmembrane</keyword>
<feature type="domain" description="Acyltransferase 3" evidence="3">
    <location>
        <begin position="53"/>
        <end position="365"/>
    </location>
</feature>
<comment type="caution">
    <text evidence="4">The sequence shown here is derived from an EMBL/GenBank/DDBJ whole genome shotgun (WGS) entry which is preliminary data.</text>
</comment>
<reference evidence="5" key="1">
    <citation type="submission" date="2016-07" db="EMBL/GenBank/DDBJ databases">
        <title>Frankia sp. NRRL B-16219 Genome sequencing.</title>
        <authorList>
            <person name="Ghodhbane-Gtari F."/>
            <person name="Swanson E."/>
            <person name="Gueddou A."/>
            <person name="Louati M."/>
            <person name="Nouioui I."/>
            <person name="Hezbri K."/>
            <person name="Abebe-Akele F."/>
            <person name="Simpson S."/>
            <person name="Morris K."/>
            <person name="Thomas K."/>
            <person name="Gtari M."/>
            <person name="Tisa L.S."/>
        </authorList>
    </citation>
    <scope>NUCLEOTIDE SEQUENCE [LARGE SCALE GENOMIC DNA]</scope>
    <source>
        <strain evidence="5">NRRL B-16219</strain>
    </source>
</reference>
<dbReference type="Proteomes" id="UP000179769">
    <property type="component" value="Unassembled WGS sequence"/>
</dbReference>
<dbReference type="GO" id="GO:0016747">
    <property type="term" value="F:acyltransferase activity, transferring groups other than amino-acyl groups"/>
    <property type="evidence" value="ECO:0007669"/>
    <property type="project" value="InterPro"/>
</dbReference>
<feature type="transmembrane region" description="Helical" evidence="2">
    <location>
        <begin position="250"/>
        <end position="269"/>
    </location>
</feature>
<proteinExistence type="predicted"/>
<sequence>MTHASSARAPGRPEGPRHRRKRHGWPWAPQGPWGWLTTPGARTLGQAFDPRHNNLNALRLVLAATVLVSHSWGFVRDEDDPLGKLTGGPEAGEVAVDGFFLLSGFLITRSRQRARSTGRFLWHRLLRILPGFWVCLAVTAVILGPLLWLLERDTLAGYPWTGADSALTYVAANALLRMHQFNIGDLNGGGALDGSLHTLFFEALCYLMIGILGAVGLLSRRRAAVLGLAVACWVLAAADAVSGADRLADAYALRFASMFLVGAVMFLYADRIPLNRPLLAASCCLLAIALAAPATYLPLAPAPLAYFLLWAGTGRRLMRVGSRRDLSYGIYVYSWPLQLLLLELGVGDDSVTVNIVASIGLSGAVAVASWHLVESPALALKSAAAPSWLGGFLSRPAARPGGRPTRPADSASPMGSPSPMGSVPGAAAGAAPGGHRTYSAVPGMPVSAGPASPPGSDPLRRSRPAAVPDQRRTRHASR</sequence>
<feature type="transmembrane region" description="Helical" evidence="2">
    <location>
        <begin position="128"/>
        <end position="150"/>
    </location>
</feature>
<protein>
    <submittedName>
        <fullName evidence="4">Acyltransferase</fullName>
    </submittedName>
</protein>
<feature type="transmembrane region" description="Helical" evidence="2">
    <location>
        <begin position="57"/>
        <end position="75"/>
    </location>
</feature>
<dbReference type="InterPro" id="IPR002656">
    <property type="entry name" value="Acyl_transf_3_dom"/>
</dbReference>
<accession>A0A1S1PHK2</accession>
<evidence type="ECO:0000259" key="3">
    <source>
        <dbReference type="Pfam" id="PF01757"/>
    </source>
</evidence>
<feature type="transmembrane region" description="Helical" evidence="2">
    <location>
        <begin position="278"/>
        <end position="296"/>
    </location>
</feature>
<dbReference type="PANTHER" id="PTHR23028:SF53">
    <property type="entry name" value="ACYL_TRANSF_3 DOMAIN-CONTAINING PROTEIN"/>
    <property type="match status" value="1"/>
</dbReference>
<dbReference type="EMBL" id="MAXA01000263">
    <property type="protein sequence ID" value="OHV20475.1"/>
    <property type="molecule type" value="Genomic_DNA"/>
</dbReference>
<evidence type="ECO:0000313" key="4">
    <source>
        <dbReference type="EMBL" id="OHV20475.1"/>
    </source>
</evidence>
<keyword evidence="5" id="KW-1185">Reference proteome</keyword>
<dbReference type="AlphaFoldDB" id="A0A1S1PHK2"/>
<dbReference type="GO" id="GO:0016020">
    <property type="term" value="C:membrane"/>
    <property type="evidence" value="ECO:0007669"/>
    <property type="project" value="TreeGrafter"/>
</dbReference>
<dbReference type="PANTHER" id="PTHR23028">
    <property type="entry name" value="ACETYLTRANSFERASE"/>
    <property type="match status" value="1"/>
</dbReference>
<keyword evidence="4" id="KW-0808">Transferase</keyword>
<evidence type="ECO:0000256" key="1">
    <source>
        <dbReference type="SAM" id="MobiDB-lite"/>
    </source>
</evidence>
<feature type="region of interest" description="Disordered" evidence="1">
    <location>
        <begin position="1"/>
        <end position="26"/>
    </location>
</feature>
<feature type="transmembrane region" description="Helical" evidence="2">
    <location>
        <begin position="199"/>
        <end position="218"/>
    </location>
</feature>
<feature type="transmembrane region" description="Helical" evidence="2">
    <location>
        <begin position="353"/>
        <end position="373"/>
    </location>
</feature>
<evidence type="ECO:0000256" key="2">
    <source>
        <dbReference type="SAM" id="Phobius"/>
    </source>
</evidence>
<dbReference type="GO" id="GO:0009103">
    <property type="term" value="P:lipopolysaccharide biosynthetic process"/>
    <property type="evidence" value="ECO:0007669"/>
    <property type="project" value="TreeGrafter"/>
</dbReference>
<evidence type="ECO:0000313" key="5">
    <source>
        <dbReference type="Proteomes" id="UP000179769"/>
    </source>
</evidence>
<name>A0A1S1PHK2_9ACTN</name>